<dbReference type="PANTHER" id="PTHR38342">
    <property type="entry name" value="SLR5037 PROTEIN"/>
    <property type="match status" value="1"/>
</dbReference>
<dbReference type="Pfam" id="PF03625">
    <property type="entry name" value="DUF302"/>
    <property type="match status" value="1"/>
</dbReference>
<evidence type="ECO:0000313" key="3">
    <source>
        <dbReference type="EMBL" id="TSE07089.1"/>
    </source>
</evidence>
<dbReference type="OrthoDB" id="9799367at2"/>
<evidence type="ECO:0000259" key="2">
    <source>
        <dbReference type="Pfam" id="PF03625"/>
    </source>
</evidence>
<evidence type="ECO:0000256" key="1">
    <source>
        <dbReference type="SAM" id="SignalP"/>
    </source>
</evidence>
<gene>
    <name evidence="3" type="ORF">FOF46_16860</name>
</gene>
<dbReference type="Proteomes" id="UP000318833">
    <property type="component" value="Unassembled WGS sequence"/>
</dbReference>
<evidence type="ECO:0000313" key="4">
    <source>
        <dbReference type="Proteomes" id="UP000318833"/>
    </source>
</evidence>
<organism evidence="3 4">
    <name type="scientific">Aquimarina algiphila</name>
    <dbReference type="NCBI Taxonomy" id="2047982"/>
    <lineage>
        <taxon>Bacteria</taxon>
        <taxon>Pseudomonadati</taxon>
        <taxon>Bacteroidota</taxon>
        <taxon>Flavobacteriia</taxon>
        <taxon>Flavobacteriales</taxon>
        <taxon>Flavobacteriaceae</taxon>
        <taxon>Aquimarina</taxon>
    </lineage>
</organism>
<accession>A0A554VHN9</accession>
<keyword evidence="4" id="KW-1185">Reference proteome</keyword>
<dbReference type="PANTHER" id="PTHR38342:SF2">
    <property type="entry name" value="INNER MEMBRANE OR EXPORTED"/>
    <property type="match status" value="1"/>
</dbReference>
<dbReference type="InterPro" id="IPR035923">
    <property type="entry name" value="TT1751-like_sf"/>
</dbReference>
<dbReference type="EMBL" id="VLNR01000037">
    <property type="protein sequence ID" value="TSE07089.1"/>
    <property type="molecule type" value="Genomic_DNA"/>
</dbReference>
<dbReference type="InterPro" id="IPR005180">
    <property type="entry name" value="DUF302"/>
</dbReference>
<comment type="caution">
    <text evidence="3">The sequence shown here is derived from an EMBL/GenBank/DDBJ whole genome shotgun (WGS) entry which is preliminary data.</text>
</comment>
<keyword evidence="1" id="KW-0732">Signal</keyword>
<feature type="domain" description="DUF302" evidence="2">
    <location>
        <begin position="78"/>
        <end position="140"/>
    </location>
</feature>
<dbReference type="CDD" id="cd14797">
    <property type="entry name" value="DUF302"/>
    <property type="match status" value="1"/>
</dbReference>
<dbReference type="PROSITE" id="PS51257">
    <property type="entry name" value="PROKAR_LIPOPROTEIN"/>
    <property type="match status" value="1"/>
</dbReference>
<dbReference type="AlphaFoldDB" id="A0A554VHN9"/>
<reference evidence="3 4" key="1">
    <citation type="submission" date="2019-07" db="EMBL/GenBank/DDBJ databases">
        <title>The draft genome sequence of Aquimarina algiphila M91.</title>
        <authorList>
            <person name="Meng X."/>
        </authorList>
    </citation>
    <scope>NUCLEOTIDE SEQUENCE [LARGE SCALE GENOMIC DNA]</scope>
    <source>
        <strain evidence="3 4">M91</strain>
    </source>
</reference>
<dbReference type="SUPFAM" id="SSF103247">
    <property type="entry name" value="TT1751-like"/>
    <property type="match status" value="1"/>
</dbReference>
<sequence>MTIYKIFGFLLIVLTITSCNQSQNDTSKDKEQNPKQEMEIDKAQGVITKVSSQNFEDTYNTLVEIITNNPNLKIVAQLDHQANAASVGLELNPTRVIMFGNPKLGTPLMQNSQITGLDLPQKVLVWQDDEGVVKVSYNDPEFLRLRHDINGNENILQTITKALDNISKGAAAL</sequence>
<dbReference type="RefSeq" id="WP_109435472.1">
    <property type="nucleotide sequence ID" value="NZ_CANMIK010000042.1"/>
</dbReference>
<name>A0A554VHN9_9FLAO</name>
<feature type="signal peptide" evidence="1">
    <location>
        <begin position="1"/>
        <end position="20"/>
    </location>
</feature>
<dbReference type="Gene3D" id="3.30.310.70">
    <property type="entry name" value="TT1751-like domain"/>
    <property type="match status" value="1"/>
</dbReference>
<proteinExistence type="predicted"/>
<feature type="chain" id="PRO_5022043480" evidence="1">
    <location>
        <begin position="21"/>
        <end position="173"/>
    </location>
</feature>
<protein>
    <submittedName>
        <fullName evidence="3">DUF302 domain-containing protein</fullName>
    </submittedName>
</protein>